<dbReference type="PATRIC" id="fig|456.5.peg.967"/>
<evidence type="ECO:0000313" key="4">
    <source>
        <dbReference type="EMBL" id="KTD16604.1"/>
    </source>
</evidence>
<dbReference type="PANTHER" id="PTHR43575:SF1">
    <property type="entry name" value="PROTEIN ABCI7, CHLOROPLASTIC"/>
    <property type="match status" value="1"/>
</dbReference>
<dbReference type="OrthoDB" id="9768262at2"/>
<dbReference type="PANTHER" id="PTHR43575">
    <property type="entry name" value="PROTEIN ABCI7, CHLOROPLASTIC"/>
    <property type="match status" value="1"/>
</dbReference>
<dbReference type="InterPro" id="IPR000825">
    <property type="entry name" value="SUF_FeS_clus_asmbl_SufBD_core"/>
</dbReference>
<evidence type="ECO:0000256" key="1">
    <source>
        <dbReference type="ARBA" id="ARBA00043967"/>
    </source>
</evidence>
<gene>
    <name evidence="4" type="ORF">Ljor_0910</name>
</gene>
<accession>A0A0W0V918</accession>
<dbReference type="GO" id="GO:0016226">
    <property type="term" value="P:iron-sulfur cluster assembly"/>
    <property type="evidence" value="ECO:0007669"/>
    <property type="project" value="InterPro"/>
</dbReference>
<protein>
    <submittedName>
        <fullName evidence="4">ABC transporter permease</fullName>
    </submittedName>
</protein>
<comment type="similarity">
    <text evidence="1">Belongs to the iron-sulfur cluster assembly SufBD family.</text>
</comment>
<dbReference type="Pfam" id="PF19295">
    <property type="entry name" value="SufBD_N"/>
    <property type="match status" value="1"/>
</dbReference>
<keyword evidence="5" id="KW-1185">Reference proteome</keyword>
<dbReference type="EMBL" id="LNYJ01000011">
    <property type="protein sequence ID" value="KTD16604.1"/>
    <property type="molecule type" value="Genomic_DNA"/>
</dbReference>
<dbReference type="STRING" id="456.Ljor_0910"/>
<dbReference type="RefSeq" id="WP_058470446.1">
    <property type="nucleotide sequence ID" value="NZ_CAAAIC010000002.1"/>
</dbReference>
<dbReference type="NCBIfam" id="TIGR01981">
    <property type="entry name" value="sufD"/>
    <property type="match status" value="1"/>
</dbReference>
<feature type="domain" description="SUF system FeS cluster assembly SufBD N-terminal" evidence="3">
    <location>
        <begin position="5"/>
        <end position="158"/>
    </location>
</feature>
<dbReference type="InterPro" id="IPR045595">
    <property type="entry name" value="SufBD_N"/>
</dbReference>
<evidence type="ECO:0000259" key="2">
    <source>
        <dbReference type="Pfam" id="PF01458"/>
    </source>
</evidence>
<dbReference type="SUPFAM" id="SSF101960">
    <property type="entry name" value="Stabilizer of iron transporter SufD"/>
    <property type="match status" value="1"/>
</dbReference>
<dbReference type="InterPro" id="IPR037284">
    <property type="entry name" value="SUF_FeS_clus_asmbl_SufBD_sf"/>
</dbReference>
<proteinExistence type="inferred from homology"/>
<dbReference type="Proteomes" id="UP000055035">
    <property type="component" value="Unassembled WGS sequence"/>
</dbReference>
<dbReference type="Pfam" id="PF01458">
    <property type="entry name" value="SUFBD_core"/>
    <property type="match status" value="1"/>
</dbReference>
<feature type="domain" description="SUF system FeS cluster assembly SufBD core" evidence="2">
    <location>
        <begin position="165"/>
        <end position="394"/>
    </location>
</feature>
<reference evidence="4 5" key="1">
    <citation type="submission" date="2015-11" db="EMBL/GenBank/DDBJ databases">
        <title>Genomic analysis of 38 Legionella species identifies large and diverse effector repertoires.</title>
        <authorList>
            <person name="Burstein D."/>
            <person name="Amaro F."/>
            <person name="Zusman T."/>
            <person name="Lifshitz Z."/>
            <person name="Cohen O."/>
            <person name="Gilbert J.A."/>
            <person name="Pupko T."/>
            <person name="Shuman H.A."/>
            <person name="Segal G."/>
        </authorList>
    </citation>
    <scope>NUCLEOTIDE SEQUENCE [LARGE SCALE GENOMIC DNA]</scope>
    <source>
        <strain evidence="4 5">BL-540</strain>
    </source>
</reference>
<dbReference type="InterPro" id="IPR055346">
    <property type="entry name" value="Fe-S_cluster_assembly_SufBD"/>
</dbReference>
<organism evidence="4 5">
    <name type="scientific">Legionella jordanis</name>
    <dbReference type="NCBI Taxonomy" id="456"/>
    <lineage>
        <taxon>Bacteria</taxon>
        <taxon>Pseudomonadati</taxon>
        <taxon>Pseudomonadota</taxon>
        <taxon>Gammaproteobacteria</taxon>
        <taxon>Legionellales</taxon>
        <taxon>Legionellaceae</taxon>
        <taxon>Legionella</taxon>
    </lineage>
</organism>
<dbReference type="AlphaFoldDB" id="A0A0W0V918"/>
<evidence type="ECO:0000313" key="5">
    <source>
        <dbReference type="Proteomes" id="UP000055035"/>
    </source>
</evidence>
<sequence length="420" mass="47383">MSEVLDFYQKQAKAAFSHIPWVATLQEKGLQELCRLGFPNRHNEDWKYTLVDSLLKKTYDKPQERPSESAVASDIAVGHFISIQNGTVLGLEEAKTNLPAGVVIQPLFQALEEHSEKLQPYFDRLLKYEHGFHALNTALLNTGVVLYVPSGIIIDEPIVLSHWQDQEQASHCRYLIVLEEGSEATVIEDYHGIEGCNYFTNTVTEIFTGSNAKLVHYKIQREAKSSYHIGQTSVFQAKNSQFHSHSLSIGGKLVRSDIRIDLADEKAQALMNGIYAPSEGQHIDHHTAVHHLVPNCRSEQDYKGILTGRSRAVFNGKVIVAKQAQHSEARQQNKNLLLSNHAEIDSKPQLEIFADDVVCTHGATVGQLDEEALFYLATRGINREEASQYLIQAFTEENIQMISHPKLAEWMRALLHRQLR</sequence>
<evidence type="ECO:0000259" key="3">
    <source>
        <dbReference type="Pfam" id="PF19295"/>
    </source>
</evidence>
<name>A0A0W0V918_9GAMM</name>
<dbReference type="InterPro" id="IPR011542">
    <property type="entry name" value="SUF_FeS_clus_asmbl_SufD"/>
</dbReference>
<comment type="caution">
    <text evidence="4">The sequence shown here is derived from an EMBL/GenBank/DDBJ whole genome shotgun (WGS) entry which is preliminary data.</text>
</comment>